<accession>A0ABQ9H9C1</accession>
<gene>
    <name evidence="1" type="ORF">PR048_017355</name>
</gene>
<evidence type="ECO:0000313" key="2">
    <source>
        <dbReference type="Proteomes" id="UP001159363"/>
    </source>
</evidence>
<organism evidence="1 2">
    <name type="scientific">Dryococelus australis</name>
    <dbReference type="NCBI Taxonomy" id="614101"/>
    <lineage>
        <taxon>Eukaryota</taxon>
        <taxon>Metazoa</taxon>
        <taxon>Ecdysozoa</taxon>
        <taxon>Arthropoda</taxon>
        <taxon>Hexapoda</taxon>
        <taxon>Insecta</taxon>
        <taxon>Pterygota</taxon>
        <taxon>Neoptera</taxon>
        <taxon>Polyneoptera</taxon>
        <taxon>Phasmatodea</taxon>
        <taxon>Verophasmatodea</taxon>
        <taxon>Anareolatae</taxon>
        <taxon>Phasmatidae</taxon>
        <taxon>Eurycanthinae</taxon>
        <taxon>Dryococelus</taxon>
    </lineage>
</organism>
<proteinExistence type="predicted"/>
<keyword evidence="2" id="KW-1185">Reference proteome</keyword>
<dbReference type="EMBL" id="JARBHB010000006">
    <property type="protein sequence ID" value="KAJ8880882.1"/>
    <property type="molecule type" value="Genomic_DNA"/>
</dbReference>
<reference evidence="1 2" key="1">
    <citation type="submission" date="2023-02" db="EMBL/GenBank/DDBJ databases">
        <title>LHISI_Scaffold_Assembly.</title>
        <authorList>
            <person name="Stuart O.P."/>
            <person name="Cleave R."/>
            <person name="Magrath M.J.L."/>
            <person name="Mikheyev A.S."/>
        </authorList>
    </citation>
    <scope>NUCLEOTIDE SEQUENCE [LARGE SCALE GENOMIC DNA]</scope>
    <source>
        <strain evidence="1">Daus_M_001</strain>
        <tissue evidence="1">Leg muscle</tissue>
    </source>
</reference>
<dbReference type="Proteomes" id="UP001159363">
    <property type="component" value="Chromosome 5"/>
</dbReference>
<comment type="caution">
    <text evidence="1">The sequence shown here is derived from an EMBL/GenBank/DDBJ whole genome shotgun (WGS) entry which is preliminary data.</text>
</comment>
<sequence length="336" mass="36819">MKDIAYHRSAQTCEEQLARIVHAATEFKDICMQLRRATRMFANEADVFATMSCVATSCSEADVSRVDVMVTMPHCTGTCFEVDEHGINVWATSCGTGTCFEVDTQGANVSATMSCGAVFGADKLATFFTLSSSDHTSSKYSLSELEMLKFGSLSESFTVVEDDKSHQGCEGCATHKQKYRTVISLPFCTCFLTGPAWSWCKPSVAAAVVSTDELTNIVRCFVVCAVRGQYFGFKGSRPLSYSIPASWFWCVGEDGPSGVPSEDDLGEYMEYPTMGIMRYQNGLLWAVKASMVFYILTIGEPPHPSRPDILDRRLCCLVPAGERVRTLLPRGPGMPS</sequence>
<name>A0ABQ9H9C1_9NEOP</name>
<evidence type="ECO:0000313" key="1">
    <source>
        <dbReference type="EMBL" id="KAJ8880882.1"/>
    </source>
</evidence>
<protein>
    <submittedName>
        <fullName evidence="1">Uncharacterized protein</fullName>
    </submittedName>
</protein>